<protein>
    <submittedName>
        <fullName evidence="1">Uncharacterized protein</fullName>
    </submittedName>
</protein>
<organism evidence="1 2">
    <name type="scientific">Trapa natans</name>
    <name type="common">Water chestnut</name>
    <dbReference type="NCBI Taxonomy" id="22666"/>
    <lineage>
        <taxon>Eukaryota</taxon>
        <taxon>Viridiplantae</taxon>
        <taxon>Streptophyta</taxon>
        <taxon>Embryophyta</taxon>
        <taxon>Tracheophyta</taxon>
        <taxon>Spermatophyta</taxon>
        <taxon>Magnoliopsida</taxon>
        <taxon>eudicotyledons</taxon>
        <taxon>Gunneridae</taxon>
        <taxon>Pentapetalae</taxon>
        <taxon>rosids</taxon>
        <taxon>malvids</taxon>
        <taxon>Myrtales</taxon>
        <taxon>Lythraceae</taxon>
        <taxon>Trapa</taxon>
    </lineage>
</organism>
<gene>
    <name evidence="1" type="ORF">SAY86_007469</name>
</gene>
<comment type="caution">
    <text evidence="1">The sequence shown here is derived from an EMBL/GenBank/DDBJ whole genome shotgun (WGS) entry which is preliminary data.</text>
</comment>
<evidence type="ECO:0000313" key="1">
    <source>
        <dbReference type="EMBL" id="KAK4783095.1"/>
    </source>
</evidence>
<proteinExistence type="predicted"/>
<dbReference type="AlphaFoldDB" id="A0AAN7R0F1"/>
<reference evidence="1 2" key="1">
    <citation type="journal article" date="2023" name="Hortic Res">
        <title>Pangenome of water caltrop reveals structural variations and asymmetric subgenome divergence after allopolyploidization.</title>
        <authorList>
            <person name="Zhang X."/>
            <person name="Chen Y."/>
            <person name="Wang L."/>
            <person name="Yuan Y."/>
            <person name="Fang M."/>
            <person name="Shi L."/>
            <person name="Lu R."/>
            <person name="Comes H.P."/>
            <person name="Ma Y."/>
            <person name="Chen Y."/>
            <person name="Huang G."/>
            <person name="Zhou Y."/>
            <person name="Zheng Z."/>
            <person name="Qiu Y."/>
        </authorList>
    </citation>
    <scope>NUCLEOTIDE SEQUENCE [LARGE SCALE GENOMIC DNA]</scope>
    <source>
        <strain evidence="1">F231</strain>
    </source>
</reference>
<keyword evidence="2" id="KW-1185">Reference proteome</keyword>
<dbReference type="EMBL" id="JAXQNO010000015">
    <property type="protein sequence ID" value="KAK4783095.1"/>
    <property type="molecule type" value="Genomic_DNA"/>
</dbReference>
<evidence type="ECO:0000313" key="2">
    <source>
        <dbReference type="Proteomes" id="UP001346149"/>
    </source>
</evidence>
<name>A0AAN7R0F1_TRANT</name>
<accession>A0AAN7R0F1</accession>
<dbReference type="Proteomes" id="UP001346149">
    <property type="component" value="Unassembled WGS sequence"/>
</dbReference>
<sequence length="81" mass="8896">MKTGRESNAAKDDLPVELPSTNYRETVDSTGRALKWVIARAVEEETPVVSGDDGVMAEIQGVKLICEFINIQINADHIDHS</sequence>